<feature type="domain" description="DUF547" evidence="2">
    <location>
        <begin position="69"/>
        <end position="169"/>
    </location>
</feature>
<dbReference type="InterPro" id="IPR006869">
    <property type="entry name" value="DUF547"/>
</dbReference>
<sequence length="232" mass="26709">MKKTFALLLILMLISISAFSQKDTFFSKTNSFLKKYVSDNKVDYFAIKTSPNELDDLVKIIANYDLTTDENSNKAFLINAYNLLVIKGITTQFPVKSPLDIAGFFDKTIYTISGKKITLNDIENKMLRAKYNDARLHFVLVCGANGCPPILPEAYLPETLDAKLDQQTTKALNNPNFIKVKGDKIQLSQLFEWYKADFKNKEIEFINSFRETKINPKTKFSYYPYDWSLNKK</sequence>
<proteinExistence type="predicted"/>
<protein>
    <recommendedName>
        <fullName evidence="2">DUF547 domain-containing protein</fullName>
    </recommendedName>
</protein>
<dbReference type="OrthoDB" id="526867at2"/>
<organism evidence="3 4">
    <name type="scientific">Flavobacterium micromati</name>
    <dbReference type="NCBI Taxonomy" id="229205"/>
    <lineage>
        <taxon>Bacteria</taxon>
        <taxon>Pseudomonadati</taxon>
        <taxon>Bacteroidota</taxon>
        <taxon>Flavobacteriia</taxon>
        <taxon>Flavobacteriales</taxon>
        <taxon>Flavobacteriaceae</taxon>
        <taxon>Flavobacterium</taxon>
    </lineage>
</organism>
<dbReference type="PANTHER" id="PTHR34386">
    <property type="entry name" value="GLUTAREDOXIN"/>
    <property type="match status" value="1"/>
</dbReference>
<dbReference type="AlphaFoldDB" id="A0A1M5N508"/>
<dbReference type="STRING" id="229205.SAMN05444372_110156"/>
<dbReference type="EMBL" id="FQWF01000010">
    <property type="protein sequence ID" value="SHG84666.1"/>
    <property type="molecule type" value="Genomic_DNA"/>
</dbReference>
<dbReference type="PANTHER" id="PTHR34386:SF1">
    <property type="entry name" value="GLUTAREDOXIN-LIKE PROTEIN NRDH"/>
    <property type="match status" value="1"/>
</dbReference>
<gene>
    <name evidence="3" type="ORF">SAMN05444372_110156</name>
</gene>
<reference evidence="4" key="1">
    <citation type="submission" date="2016-11" db="EMBL/GenBank/DDBJ databases">
        <authorList>
            <person name="Varghese N."/>
            <person name="Submissions S."/>
        </authorList>
    </citation>
    <scope>NUCLEOTIDE SEQUENCE [LARGE SCALE GENOMIC DNA]</scope>
    <source>
        <strain evidence="4">DSM 17659</strain>
    </source>
</reference>
<dbReference type="GO" id="GO:0009055">
    <property type="term" value="F:electron transfer activity"/>
    <property type="evidence" value="ECO:0007669"/>
    <property type="project" value="TreeGrafter"/>
</dbReference>
<dbReference type="Proteomes" id="UP000184020">
    <property type="component" value="Unassembled WGS sequence"/>
</dbReference>
<feature type="signal peptide" evidence="1">
    <location>
        <begin position="1"/>
        <end position="20"/>
    </location>
</feature>
<keyword evidence="4" id="KW-1185">Reference proteome</keyword>
<dbReference type="Pfam" id="PF04784">
    <property type="entry name" value="DUF547"/>
    <property type="match status" value="1"/>
</dbReference>
<dbReference type="GO" id="GO:0045454">
    <property type="term" value="P:cell redox homeostasis"/>
    <property type="evidence" value="ECO:0007669"/>
    <property type="project" value="TreeGrafter"/>
</dbReference>
<accession>A0A1M5N508</accession>
<evidence type="ECO:0000313" key="3">
    <source>
        <dbReference type="EMBL" id="SHG84666.1"/>
    </source>
</evidence>
<keyword evidence="1" id="KW-0732">Signal</keyword>
<feature type="chain" id="PRO_5009912509" description="DUF547 domain-containing protein" evidence="1">
    <location>
        <begin position="21"/>
        <end position="232"/>
    </location>
</feature>
<evidence type="ECO:0000256" key="1">
    <source>
        <dbReference type="SAM" id="SignalP"/>
    </source>
</evidence>
<dbReference type="InterPro" id="IPR051548">
    <property type="entry name" value="Grx-like_ET"/>
</dbReference>
<name>A0A1M5N508_9FLAO</name>
<dbReference type="RefSeq" id="WP_073020653.1">
    <property type="nucleotide sequence ID" value="NZ_FQWF01000010.1"/>
</dbReference>
<evidence type="ECO:0000259" key="2">
    <source>
        <dbReference type="Pfam" id="PF04784"/>
    </source>
</evidence>
<evidence type="ECO:0000313" key="4">
    <source>
        <dbReference type="Proteomes" id="UP000184020"/>
    </source>
</evidence>